<evidence type="ECO:0000256" key="1">
    <source>
        <dbReference type="SAM" id="Phobius"/>
    </source>
</evidence>
<accession>A0A9P9AJN3</accession>
<dbReference type="Proteomes" id="UP000777438">
    <property type="component" value="Unassembled WGS sequence"/>
</dbReference>
<dbReference type="OrthoDB" id="196103at2759"/>
<keyword evidence="1" id="KW-1133">Transmembrane helix</keyword>
<evidence type="ECO:0000313" key="2">
    <source>
        <dbReference type="EMBL" id="KAH6879426.1"/>
    </source>
</evidence>
<keyword evidence="1" id="KW-0472">Membrane</keyword>
<feature type="transmembrane region" description="Helical" evidence="1">
    <location>
        <begin position="12"/>
        <end position="33"/>
    </location>
</feature>
<feature type="transmembrane region" description="Helical" evidence="1">
    <location>
        <begin position="289"/>
        <end position="311"/>
    </location>
</feature>
<feature type="transmembrane region" description="Helical" evidence="1">
    <location>
        <begin position="126"/>
        <end position="146"/>
    </location>
</feature>
<dbReference type="EMBL" id="JAGPYM010000029">
    <property type="protein sequence ID" value="KAH6879426.1"/>
    <property type="molecule type" value="Genomic_DNA"/>
</dbReference>
<comment type="caution">
    <text evidence="2">The sequence shown here is derived from an EMBL/GenBank/DDBJ whole genome shotgun (WGS) entry which is preliminary data.</text>
</comment>
<reference evidence="2 3" key="1">
    <citation type="journal article" date="2021" name="Nat. Commun.">
        <title>Genetic determinants of endophytism in the Arabidopsis root mycobiome.</title>
        <authorList>
            <person name="Mesny F."/>
            <person name="Miyauchi S."/>
            <person name="Thiergart T."/>
            <person name="Pickel B."/>
            <person name="Atanasova L."/>
            <person name="Karlsson M."/>
            <person name="Huettel B."/>
            <person name="Barry K.W."/>
            <person name="Haridas S."/>
            <person name="Chen C."/>
            <person name="Bauer D."/>
            <person name="Andreopoulos W."/>
            <person name="Pangilinan J."/>
            <person name="LaButti K."/>
            <person name="Riley R."/>
            <person name="Lipzen A."/>
            <person name="Clum A."/>
            <person name="Drula E."/>
            <person name="Henrissat B."/>
            <person name="Kohler A."/>
            <person name="Grigoriev I.V."/>
            <person name="Martin F.M."/>
            <person name="Hacquard S."/>
        </authorList>
    </citation>
    <scope>NUCLEOTIDE SEQUENCE [LARGE SCALE GENOMIC DNA]</scope>
    <source>
        <strain evidence="2 3">MPI-CAGE-CH-0241</strain>
    </source>
</reference>
<organism evidence="2 3">
    <name type="scientific">Thelonectria olida</name>
    <dbReference type="NCBI Taxonomy" id="1576542"/>
    <lineage>
        <taxon>Eukaryota</taxon>
        <taxon>Fungi</taxon>
        <taxon>Dikarya</taxon>
        <taxon>Ascomycota</taxon>
        <taxon>Pezizomycotina</taxon>
        <taxon>Sordariomycetes</taxon>
        <taxon>Hypocreomycetidae</taxon>
        <taxon>Hypocreales</taxon>
        <taxon>Nectriaceae</taxon>
        <taxon>Thelonectria</taxon>
    </lineage>
</organism>
<feature type="transmembrane region" description="Helical" evidence="1">
    <location>
        <begin position="183"/>
        <end position="203"/>
    </location>
</feature>
<gene>
    <name evidence="2" type="ORF">B0T10DRAFT_464470</name>
</gene>
<keyword evidence="1" id="KW-0812">Transmembrane</keyword>
<keyword evidence="3" id="KW-1185">Reference proteome</keyword>
<proteinExistence type="predicted"/>
<protein>
    <submittedName>
        <fullName evidence="2">Uncharacterized protein</fullName>
    </submittedName>
</protein>
<feature type="transmembrane region" description="Helical" evidence="1">
    <location>
        <begin position="247"/>
        <end position="269"/>
    </location>
</feature>
<evidence type="ECO:0000313" key="3">
    <source>
        <dbReference type="Proteomes" id="UP000777438"/>
    </source>
</evidence>
<name>A0A9P9AJN3_9HYPO</name>
<sequence length="429" mass="46894">MTAKKYSQTQNFISGVILFLTVGIYLAILGLGAGGAQPSSAHVTTTAHATLYAVFIFAGCFGSTSGRCHSRYLSRIHPVCICRRERERILHCLAALPPVRGLRSRGCRRVSHHQGHQNTVRCATSVYATFIVIMVSSVVVSLVCILPSDKIVREDGTHLAHFTTTDFRTEIKGCLALLKDGRILLLIVPMAATEMSSALIPTLTAHPFNLRTRSLSALINWTIQIPAMVLFGLVLDNKRYTCRVRGAMDLTISCVIVLIGWGLTLAFQIKHIKREIGSPAWDWTSTTYVKYFFVIFFTGVAYAIDQMTVLWVMSALSNEPKLLARYGGFFKGMLSAGLAIAFGQEAGGVSYLGQTLTQTTMQAVSFPVMFYLVLEHVSDTNYFAEEGVIPPQEVQDFAAKGDFGFVPGDAPIEDVNDKAVGGDGRAAFD</sequence>
<dbReference type="AlphaFoldDB" id="A0A9P9AJN3"/>
<feature type="transmembrane region" description="Helical" evidence="1">
    <location>
        <begin position="215"/>
        <end position="235"/>
    </location>
</feature>